<proteinExistence type="predicted"/>
<protein>
    <recommendedName>
        <fullName evidence="3">Polysaccharide deacetylase</fullName>
    </recommendedName>
</protein>
<keyword evidence="2" id="KW-1185">Reference proteome</keyword>
<name>B9X9T0_PEDPL</name>
<dbReference type="Proteomes" id="UP000003688">
    <property type="component" value="Unassembled WGS sequence"/>
</dbReference>
<evidence type="ECO:0008006" key="3">
    <source>
        <dbReference type="Google" id="ProtNLM"/>
    </source>
</evidence>
<dbReference type="AlphaFoldDB" id="B9X9T0"/>
<dbReference type="InterPro" id="IPR018763">
    <property type="entry name" value="DUF2334"/>
</dbReference>
<organism evidence="1 2">
    <name type="scientific">Pedosphaera parvula (strain Ellin514)</name>
    <dbReference type="NCBI Taxonomy" id="320771"/>
    <lineage>
        <taxon>Bacteria</taxon>
        <taxon>Pseudomonadati</taxon>
        <taxon>Verrucomicrobiota</taxon>
        <taxon>Pedosphaerae</taxon>
        <taxon>Pedosphaerales</taxon>
        <taxon>Pedosphaeraceae</taxon>
        <taxon>Pedosphaera</taxon>
    </lineage>
</organism>
<evidence type="ECO:0000313" key="1">
    <source>
        <dbReference type="EMBL" id="EEF63231.1"/>
    </source>
</evidence>
<gene>
    <name evidence="1" type="ORF">Cflav_PD5866</name>
</gene>
<reference evidence="1 2" key="1">
    <citation type="journal article" date="2011" name="J. Bacteriol.">
        <title>Genome sequence of 'Pedosphaera parvula' Ellin514, an aerobic Verrucomicrobial isolate from pasture soil.</title>
        <authorList>
            <person name="Kant R."/>
            <person name="van Passel M.W."/>
            <person name="Sangwan P."/>
            <person name="Palva A."/>
            <person name="Lucas S."/>
            <person name="Copeland A."/>
            <person name="Lapidus A."/>
            <person name="Glavina Del Rio T."/>
            <person name="Dalin E."/>
            <person name="Tice H."/>
            <person name="Bruce D."/>
            <person name="Goodwin L."/>
            <person name="Pitluck S."/>
            <person name="Chertkov O."/>
            <person name="Larimer F.W."/>
            <person name="Land M.L."/>
            <person name="Hauser L."/>
            <person name="Brettin T.S."/>
            <person name="Detter J.C."/>
            <person name="Han S."/>
            <person name="de Vos W.M."/>
            <person name="Janssen P.H."/>
            <person name="Smidt H."/>
        </authorList>
    </citation>
    <scope>NUCLEOTIDE SEQUENCE [LARGE SCALE GENOMIC DNA]</scope>
    <source>
        <strain evidence="1 2">Ellin514</strain>
    </source>
</reference>
<accession>B9X9T0</accession>
<dbReference type="OrthoDB" id="190312at2"/>
<evidence type="ECO:0000313" key="2">
    <source>
        <dbReference type="Proteomes" id="UP000003688"/>
    </source>
</evidence>
<dbReference type="RefSeq" id="WP_007412538.1">
    <property type="nucleotide sequence ID" value="NZ_ABOX02000001.1"/>
</dbReference>
<dbReference type="STRING" id="320771.Cflav_PD5866"/>
<dbReference type="Gene3D" id="3.20.20.370">
    <property type="entry name" value="Glycoside hydrolase/deacetylase"/>
    <property type="match status" value="1"/>
</dbReference>
<dbReference type="EMBL" id="ABOX02000001">
    <property type="protein sequence ID" value="EEF63231.1"/>
    <property type="molecule type" value="Genomic_DNA"/>
</dbReference>
<dbReference type="Pfam" id="PF10096">
    <property type="entry name" value="DUF2334"/>
    <property type="match status" value="1"/>
</dbReference>
<sequence length="271" mass="31491">MRYVIVRDDDTNALTPINCLETLYRPFLRRGLPVNLATIPNVRTTTKIPDGRFEGFLMARNGRTPETLPIGSNRQLVGYLRSNPGYNIVQHGLYHDYFEFDCQDQMEVRRRLDDGTRLLMEAGFPKPKTFVAPYDKFSRTSLNEVARRFPVLSSGWFELGRLPLAWWPKYLLKKITKKPHWEVRKTALLSHPGCLLSCHRPYNSMLNEVRKAVQRGRVTVLVTHWWEYFRDNEPDEEFICQLHQTAAYLANAPYIKVISFDELAAGTISLN</sequence>
<comment type="caution">
    <text evidence="1">The sequence shown here is derived from an EMBL/GenBank/DDBJ whole genome shotgun (WGS) entry which is preliminary data.</text>
</comment>